<dbReference type="Proteomes" id="UP000733379">
    <property type="component" value="Unassembled WGS sequence"/>
</dbReference>
<accession>A0ABS6AYE2</accession>
<dbReference type="EMBL" id="JAHKNI010000004">
    <property type="protein sequence ID" value="MBU3062903.1"/>
    <property type="molecule type" value="Genomic_DNA"/>
</dbReference>
<keyword evidence="2" id="KW-0472">Membrane</keyword>
<keyword evidence="2" id="KW-0812">Transmembrane</keyword>
<protein>
    <submittedName>
        <fullName evidence="3">Uncharacterized protein</fullName>
    </submittedName>
</protein>
<evidence type="ECO:0000313" key="3">
    <source>
        <dbReference type="EMBL" id="MBU3062903.1"/>
    </source>
</evidence>
<reference evidence="3 4" key="1">
    <citation type="submission" date="2021-06" db="EMBL/GenBank/DDBJ databases">
        <title>Actinomycetes sequencing.</title>
        <authorList>
            <person name="Shan Q."/>
        </authorList>
    </citation>
    <scope>NUCLEOTIDE SEQUENCE [LARGE SCALE GENOMIC DNA]</scope>
    <source>
        <strain evidence="3 4">NEAU-G5</strain>
    </source>
</reference>
<keyword evidence="2" id="KW-1133">Transmembrane helix</keyword>
<proteinExistence type="predicted"/>
<dbReference type="RefSeq" id="WP_215917775.1">
    <property type="nucleotide sequence ID" value="NZ_JAHKNI010000004.1"/>
</dbReference>
<feature type="region of interest" description="Disordered" evidence="1">
    <location>
        <begin position="54"/>
        <end position="83"/>
    </location>
</feature>
<organism evidence="3 4">
    <name type="scientific">Nocardia albiluteola</name>
    <dbReference type="NCBI Taxonomy" id="2842303"/>
    <lineage>
        <taxon>Bacteria</taxon>
        <taxon>Bacillati</taxon>
        <taxon>Actinomycetota</taxon>
        <taxon>Actinomycetes</taxon>
        <taxon>Mycobacteriales</taxon>
        <taxon>Nocardiaceae</taxon>
        <taxon>Nocardia</taxon>
    </lineage>
</organism>
<gene>
    <name evidence="3" type="ORF">KO481_15390</name>
</gene>
<sequence>MTSPLTGTAAPTLAFVVADGIGGLRPALVATMAAAVLVLGWGLRNRRRITRPGRAVTPITRCAHSGDPKPSWAQAIPHESGMT</sequence>
<keyword evidence="4" id="KW-1185">Reference proteome</keyword>
<evidence type="ECO:0000313" key="4">
    <source>
        <dbReference type="Proteomes" id="UP000733379"/>
    </source>
</evidence>
<evidence type="ECO:0000256" key="1">
    <source>
        <dbReference type="SAM" id="MobiDB-lite"/>
    </source>
</evidence>
<comment type="caution">
    <text evidence="3">The sequence shown here is derived from an EMBL/GenBank/DDBJ whole genome shotgun (WGS) entry which is preliminary data.</text>
</comment>
<name>A0ABS6AYE2_9NOCA</name>
<evidence type="ECO:0000256" key="2">
    <source>
        <dbReference type="SAM" id="Phobius"/>
    </source>
</evidence>
<feature type="transmembrane region" description="Helical" evidence="2">
    <location>
        <begin position="28"/>
        <end position="44"/>
    </location>
</feature>